<keyword evidence="4 5" id="KW-0408">Iron</keyword>
<dbReference type="InterPro" id="IPR036396">
    <property type="entry name" value="Cyt_P450_sf"/>
</dbReference>
<proteinExistence type="inferred from homology"/>
<feature type="binding site" description="axial binding residue" evidence="5">
    <location>
        <position position="400"/>
    </location>
    <ligand>
        <name>heme</name>
        <dbReference type="ChEBI" id="CHEBI:30413"/>
    </ligand>
    <ligandPart>
        <name>Fe</name>
        <dbReference type="ChEBI" id="CHEBI:18248"/>
    </ligandPart>
</feature>
<dbReference type="GO" id="GO:0004497">
    <property type="term" value="F:monooxygenase activity"/>
    <property type="evidence" value="ECO:0007669"/>
    <property type="project" value="UniProtKB-KW"/>
</dbReference>
<reference evidence="7" key="1">
    <citation type="submission" date="2015-06" db="UniProtKB">
        <authorList>
            <consortium name="EnsemblPlants"/>
        </authorList>
    </citation>
    <scope>IDENTIFICATION</scope>
</reference>
<comment type="cofactor">
    <cofactor evidence="5">
        <name>heme</name>
        <dbReference type="ChEBI" id="CHEBI:30413"/>
    </cofactor>
</comment>
<dbReference type="EnsemblPlants" id="EMT06594">
    <property type="protein sequence ID" value="EMT06594"/>
    <property type="gene ID" value="F775_02155"/>
</dbReference>
<keyword evidence="3 5" id="KW-0479">Metal-binding</keyword>
<keyword evidence="2 5" id="KW-0349">Heme</keyword>
<dbReference type="Gene3D" id="1.10.630.10">
    <property type="entry name" value="Cytochrome P450"/>
    <property type="match status" value="1"/>
</dbReference>
<dbReference type="InterPro" id="IPR017972">
    <property type="entry name" value="Cyt_P450_CS"/>
</dbReference>
<dbReference type="InterPro" id="IPR001128">
    <property type="entry name" value="Cyt_P450"/>
</dbReference>
<evidence type="ECO:0000313" key="7">
    <source>
        <dbReference type="EnsemblPlants" id="EMT06594"/>
    </source>
</evidence>
<dbReference type="InterPro" id="IPR050529">
    <property type="entry name" value="CYP450_sterol_14alpha_dmase"/>
</dbReference>
<accession>M8AYY5</accession>
<evidence type="ECO:0000256" key="5">
    <source>
        <dbReference type="PIRSR" id="PIRSR602403-1"/>
    </source>
</evidence>
<dbReference type="CDD" id="cd11042">
    <property type="entry name" value="CYP51-like"/>
    <property type="match status" value="1"/>
</dbReference>
<evidence type="ECO:0000256" key="1">
    <source>
        <dbReference type="ARBA" id="ARBA00010617"/>
    </source>
</evidence>
<dbReference type="PANTHER" id="PTHR24304:SF2">
    <property type="entry name" value="24-HYDROXYCHOLESTEROL 7-ALPHA-HYDROXYLASE"/>
    <property type="match status" value="1"/>
</dbReference>
<evidence type="ECO:0000256" key="4">
    <source>
        <dbReference type="ARBA" id="ARBA00023004"/>
    </source>
</evidence>
<dbReference type="GO" id="GO:0005506">
    <property type="term" value="F:iron ion binding"/>
    <property type="evidence" value="ECO:0007669"/>
    <property type="project" value="InterPro"/>
</dbReference>
<dbReference type="Pfam" id="PF00067">
    <property type="entry name" value="p450"/>
    <property type="match status" value="1"/>
</dbReference>
<dbReference type="GO" id="GO:0020037">
    <property type="term" value="F:heme binding"/>
    <property type="evidence" value="ECO:0007669"/>
    <property type="project" value="InterPro"/>
</dbReference>
<keyword evidence="6" id="KW-0503">Monooxygenase</keyword>
<dbReference type="SUPFAM" id="SSF48264">
    <property type="entry name" value="Cytochrome P450"/>
    <property type="match status" value="1"/>
</dbReference>
<dbReference type="PRINTS" id="PR00465">
    <property type="entry name" value="EP450IV"/>
</dbReference>
<organism evidence="7">
    <name type="scientific">Aegilops tauschii</name>
    <name type="common">Tausch's goatgrass</name>
    <name type="synonym">Aegilops squarrosa</name>
    <dbReference type="NCBI Taxonomy" id="37682"/>
    <lineage>
        <taxon>Eukaryota</taxon>
        <taxon>Viridiplantae</taxon>
        <taxon>Streptophyta</taxon>
        <taxon>Embryophyta</taxon>
        <taxon>Tracheophyta</taxon>
        <taxon>Spermatophyta</taxon>
        <taxon>Magnoliopsida</taxon>
        <taxon>Liliopsida</taxon>
        <taxon>Poales</taxon>
        <taxon>Poaceae</taxon>
        <taxon>BOP clade</taxon>
        <taxon>Pooideae</taxon>
        <taxon>Triticodae</taxon>
        <taxon>Triticeae</taxon>
        <taxon>Triticinae</taxon>
        <taxon>Aegilops</taxon>
    </lineage>
</organism>
<comment type="similarity">
    <text evidence="1 6">Belongs to the cytochrome P450 family.</text>
</comment>
<name>M8AYY5_AEGTA</name>
<evidence type="ECO:0000256" key="2">
    <source>
        <dbReference type="ARBA" id="ARBA00022617"/>
    </source>
</evidence>
<dbReference type="PROSITE" id="PS00086">
    <property type="entry name" value="CYTOCHROME_P450"/>
    <property type="match status" value="1"/>
</dbReference>
<dbReference type="PANTHER" id="PTHR24304">
    <property type="entry name" value="CYTOCHROME P450 FAMILY 7"/>
    <property type="match status" value="1"/>
</dbReference>
<dbReference type="AlphaFoldDB" id="M8AYY5"/>
<dbReference type="GO" id="GO:0016705">
    <property type="term" value="F:oxidoreductase activity, acting on paired donors, with incorporation or reduction of molecular oxygen"/>
    <property type="evidence" value="ECO:0007669"/>
    <property type="project" value="InterPro"/>
</dbReference>
<protein>
    <submittedName>
        <fullName evidence="7">Obtusifoliol 14-alpha demethylase</fullName>
    </submittedName>
</protein>
<keyword evidence="6" id="KW-0560">Oxidoreductase</keyword>
<evidence type="ECO:0000256" key="3">
    <source>
        <dbReference type="ARBA" id="ARBA00022723"/>
    </source>
</evidence>
<dbReference type="InterPro" id="IPR002403">
    <property type="entry name" value="Cyt_P450_E_grp-IV"/>
</dbReference>
<evidence type="ECO:0000256" key="6">
    <source>
        <dbReference type="RuleBase" id="RU000461"/>
    </source>
</evidence>
<sequence>MAQAYSEISHGVLTVGVYETLEESVVRLVQRENYDIKPQLKLLQIKLARAYLTVLAAEVSTHFFQGLESDIGVRKFMEVTIPIFGQEVFYGVDTATCSEQLNFIVDALKPSRLRSLVDPMSQEVEAYFAKWGQDGIVDLKHELEQVLMFISSRCLLGYEVRDMMLEEVYSLFHDHANGLNFLSFLFPYTPTPRNRRRDKAHIRLKEIFTATIRSRRSSGRVEEDALQRLMNSKYKDGRFTTEAEISGMIMGLVVAGHISSTSTSTWTGACMLSNTKFLIAAMEEQKHIISKYKNQIGYEALSEMDTLHRCIKEAIRMHTSAPVLVRKAHTKFRVHTKEGEEYDIPGGHNILVPTALNNKLAHIYSDPHLYDPDRFGPGREEDKVGGKYSFTTFGGGRHVCPGMALAYLQIKVIWSHLLRNFELKLISSFPKADGSKMNQEPKGKVMISYKRHQLL</sequence>